<dbReference type="EMBL" id="VUJX02000007">
    <property type="protein sequence ID" value="KAL0934439.1"/>
    <property type="molecule type" value="Genomic_DNA"/>
</dbReference>
<sequence>MKAALPIIALCASFVAAVAVPTAHNTDGLSIRTAEEIEDMPIVDLQVIDERFGDQVFSGTYQSAVAQMKALKPELFADETEDVSVELGLEKRQGAPVSCNWGERIGSWNQCIDGMVSLGRAGDKWCVVQPNACARVSCSYGCGMFLCNKLNAIWRVHCRSIPSDINAIATKCQDVFGRVLVVGTSTPTSSDLDSRAVS</sequence>
<proteinExistence type="predicted"/>
<gene>
    <name evidence="1" type="ORF">CTRU02_211238</name>
</gene>
<evidence type="ECO:0000313" key="2">
    <source>
        <dbReference type="Proteomes" id="UP000805649"/>
    </source>
</evidence>
<dbReference type="Proteomes" id="UP000805649">
    <property type="component" value="Unassembled WGS sequence"/>
</dbReference>
<name>A0ACC3YR77_COLTU</name>
<protein>
    <submittedName>
        <fullName evidence="1">Secreted protein</fullName>
    </submittedName>
</protein>
<evidence type="ECO:0000313" key="1">
    <source>
        <dbReference type="EMBL" id="KAL0934439.1"/>
    </source>
</evidence>
<organism evidence="1 2">
    <name type="scientific">Colletotrichum truncatum</name>
    <name type="common">Anthracnose fungus</name>
    <name type="synonym">Colletotrichum capsici</name>
    <dbReference type="NCBI Taxonomy" id="5467"/>
    <lineage>
        <taxon>Eukaryota</taxon>
        <taxon>Fungi</taxon>
        <taxon>Dikarya</taxon>
        <taxon>Ascomycota</taxon>
        <taxon>Pezizomycotina</taxon>
        <taxon>Sordariomycetes</taxon>
        <taxon>Hypocreomycetidae</taxon>
        <taxon>Glomerellales</taxon>
        <taxon>Glomerellaceae</taxon>
        <taxon>Colletotrichum</taxon>
        <taxon>Colletotrichum truncatum species complex</taxon>
    </lineage>
</organism>
<accession>A0ACC3YR77</accession>
<reference evidence="1 2" key="1">
    <citation type="journal article" date="2020" name="Phytopathology">
        <title>Genome Sequence Resources of Colletotrichum truncatum, C. plurivorum, C. musicola, and C. sojae: Four Species Pathogenic to Soybean (Glycine max).</title>
        <authorList>
            <person name="Rogerio F."/>
            <person name="Boufleur T.R."/>
            <person name="Ciampi-Guillardi M."/>
            <person name="Sukno S.A."/>
            <person name="Thon M.R."/>
            <person name="Massola Junior N.S."/>
            <person name="Baroncelli R."/>
        </authorList>
    </citation>
    <scope>NUCLEOTIDE SEQUENCE [LARGE SCALE GENOMIC DNA]</scope>
    <source>
        <strain evidence="1 2">CMES1059</strain>
    </source>
</reference>
<keyword evidence="2" id="KW-1185">Reference proteome</keyword>
<comment type="caution">
    <text evidence="1">The sequence shown here is derived from an EMBL/GenBank/DDBJ whole genome shotgun (WGS) entry which is preliminary data.</text>
</comment>